<dbReference type="GO" id="GO:0008703">
    <property type="term" value="F:5-amino-6-(5-phosphoribosylamino)uracil reductase activity"/>
    <property type="evidence" value="ECO:0007669"/>
    <property type="project" value="InterPro"/>
</dbReference>
<organism evidence="5 6">
    <name type="scientific">Microvirga tunisiensis</name>
    <dbReference type="NCBI Taxonomy" id="2108360"/>
    <lineage>
        <taxon>Bacteria</taxon>
        <taxon>Pseudomonadati</taxon>
        <taxon>Pseudomonadota</taxon>
        <taxon>Alphaproteobacteria</taxon>
        <taxon>Hyphomicrobiales</taxon>
        <taxon>Methylobacteriaceae</taxon>
        <taxon>Microvirga</taxon>
    </lineage>
</organism>
<dbReference type="Pfam" id="PF01872">
    <property type="entry name" value="RibD_C"/>
    <property type="match status" value="1"/>
</dbReference>
<feature type="domain" description="Bacterial bifunctional deaminase-reductase C-terminal" evidence="4">
    <location>
        <begin position="5"/>
        <end position="73"/>
    </location>
</feature>
<evidence type="ECO:0000259" key="4">
    <source>
        <dbReference type="Pfam" id="PF01872"/>
    </source>
</evidence>
<keyword evidence="3" id="KW-0560">Oxidoreductase</keyword>
<evidence type="ECO:0000256" key="3">
    <source>
        <dbReference type="ARBA" id="ARBA00023002"/>
    </source>
</evidence>
<dbReference type="PANTHER" id="PTHR38011">
    <property type="entry name" value="DIHYDROFOLATE REDUCTASE FAMILY PROTEIN (AFU_ORTHOLOGUE AFUA_8G06820)"/>
    <property type="match status" value="1"/>
</dbReference>
<protein>
    <recommendedName>
        <fullName evidence="4">Bacterial bifunctional deaminase-reductase C-terminal domain-containing protein</fullName>
    </recommendedName>
</protein>
<gene>
    <name evidence="5" type="ORF">FS320_33460</name>
</gene>
<name>A0A5N7MSB0_9HYPH</name>
<comment type="caution">
    <text evidence="5">The sequence shown here is derived from an EMBL/GenBank/DDBJ whole genome shotgun (WGS) entry which is preliminary data.</text>
</comment>
<dbReference type="EMBL" id="VOSK01000277">
    <property type="protein sequence ID" value="MPR29843.1"/>
    <property type="molecule type" value="Genomic_DNA"/>
</dbReference>
<dbReference type="AlphaFoldDB" id="A0A5N7MSB0"/>
<dbReference type="Proteomes" id="UP000403266">
    <property type="component" value="Unassembled WGS sequence"/>
</dbReference>
<dbReference type="SUPFAM" id="SSF53597">
    <property type="entry name" value="Dihydrofolate reductase-like"/>
    <property type="match status" value="1"/>
</dbReference>
<dbReference type="InterPro" id="IPR002734">
    <property type="entry name" value="RibDG_C"/>
</dbReference>
<dbReference type="Gene3D" id="3.40.430.10">
    <property type="entry name" value="Dihydrofolate Reductase, subunit A"/>
    <property type="match status" value="1"/>
</dbReference>
<dbReference type="GO" id="GO:0009231">
    <property type="term" value="P:riboflavin biosynthetic process"/>
    <property type="evidence" value="ECO:0007669"/>
    <property type="project" value="InterPro"/>
</dbReference>
<evidence type="ECO:0000313" key="6">
    <source>
        <dbReference type="Proteomes" id="UP000403266"/>
    </source>
</evidence>
<sequence length="92" mass="9823">MPHFGIRTLLLEGGGTINGAFLKAGLIDEISVLMYPGIDGLAGVPSIFEYAGEPDERPAAGQSLRLLNTEPLEGGMVWLHYRVETSPASQPD</sequence>
<proteinExistence type="predicted"/>
<comment type="pathway">
    <text evidence="1">Cofactor biosynthesis; riboflavin biosynthesis.</text>
</comment>
<evidence type="ECO:0000256" key="1">
    <source>
        <dbReference type="ARBA" id="ARBA00005104"/>
    </source>
</evidence>
<reference evidence="5 6" key="1">
    <citation type="journal article" date="2019" name="Syst. Appl. Microbiol.">
        <title>Microvirga tunisiensis sp. nov., a root nodule symbiotic bacterium isolated from Lupinus micranthus and L. luteus grown in Northern Tunisia.</title>
        <authorList>
            <person name="Msaddak A."/>
            <person name="Rejili M."/>
            <person name="Duran D."/>
            <person name="Mars M."/>
            <person name="Palacios J.M."/>
            <person name="Ruiz-Argueso T."/>
            <person name="Rey L."/>
            <person name="Imperial J."/>
        </authorList>
    </citation>
    <scope>NUCLEOTIDE SEQUENCE [LARGE SCALE GENOMIC DNA]</scope>
    <source>
        <strain evidence="5 6">Lmie10</strain>
    </source>
</reference>
<evidence type="ECO:0000313" key="5">
    <source>
        <dbReference type="EMBL" id="MPR29843.1"/>
    </source>
</evidence>
<dbReference type="InterPro" id="IPR024072">
    <property type="entry name" value="DHFR-like_dom_sf"/>
</dbReference>
<keyword evidence="2" id="KW-0521">NADP</keyword>
<dbReference type="RefSeq" id="WP_152716720.1">
    <property type="nucleotide sequence ID" value="NZ_VOSJ01000299.1"/>
</dbReference>
<accession>A0A5N7MSB0</accession>
<keyword evidence="6" id="KW-1185">Reference proteome</keyword>
<dbReference type="OrthoDB" id="9800865at2"/>
<dbReference type="InterPro" id="IPR050765">
    <property type="entry name" value="Riboflavin_Biosynth_HTPR"/>
</dbReference>
<evidence type="ECO:0000256" key="2">
    <source>
        <dbReference type="ARBA" id="ARBA00022857"/>
    </source>
</evidence>
<dbReference type="PANTHER" id="PTHR38011:SF7">
    <property type="entry name" value="2,5-DIAMINO-6-RIBOSYLAMINO-4(3H)-PYRIMIDINONE 5'-PHOSPHATE REDUCTASE"/>
    <property type="match status" value="1"/>
</dbReference>